<dbReference type="Pfam" id="PF13872">
    <property type="entry name" value="AAA_34"/>
    <property type="match status" value="1"/>
</dbReference>
<feature type="domain" description="Strawberry notch helicase C" evidence="3">
    <location>
        <begin position="634"/>
        <end position="1016"/>
    </location>
</feature>
<gene>
    <name evidence="5" type="ORF">Ctob_011292</name>
</gene>
<dbReference type="EMBL" id="JWZX01002281">
    <property type="protein sequence ID" value="KOO30144.1"/>
    <property type="molecule type" value="Genomic_DNA"/>
</dbReference>
<dbReference type="Pfam" id="PF13871">
    <property type="entry name" value="Helicase_C_4"/>
    <property type="match status" value="1"/>
</dbReference>
<dbReference type="SUPFAM" id="SSF52540">
    <property type="entry name" value="P-loop containing nucleoside triphosphate hydrolases"/>
    <property type="match status" value="2"/>
</dbReference>
<feature type="compositionally biased region" description="Acidic residues" evidence="2">
    <location>
        <begin position="1267"/>
        <end position="1281"/>
    </location>
</feature>
<keyword evidence="5" id="KW-0347">Helicase</keyword>
<dbReference type="InterPro" id="IPR039187">
    <property type="entry name" value="SNO_AAA"/>
</dbReference>
<feature type="region of interest" description="Disordered" evidence="2">
    <location>
        <begin position="1228"/>
        <end position="1307"/>
    </location>
</feature>
<feature type="compositionally biased region" description="Basic and acidic residues" evidence="2">
    <location>
        <begin position="1238"/>
        <end position="1260"/>
    </location>
</feature>
<dbReference type="GO" id="GO:0031490">
    <property type="term" value="F:chromatin DNA binding"/>
    <property type="evidence" value="ECO:0007669"/>
    <property type="project" value="TreeGrafter"/>
</dbReference>
<evidence type="ECO:0000313" key="6">
    <source>
        <dbReference type="Proteomes" id="UP000037460"/>
    </source>
</evidence>
<dbReference type="GO" id="GO:0008168">
    <property type="term" value="F:methyltransferase activity"/>
    <property type="evidence" value="ECO:0007669"/>
    <property type="project" value="UniProtKB-KW"/>
</dbReference>
<dbReference type="Proteomes" id="UP000037460">
    <property type="component" value="Unassembled WGS sequence"/>
</dbReference>
<keyword evidence="5" id="KW-0067">ATP-binding</keyword>
<protein>
    <submittedName>
        <fullName evidence="5">Methylase helicase</fullName>
    </submittedName>
</protein>
<dbReference type="OrthoDB" id="421838at2759"/>
<reference evidence="6" key="1">
    <citation type="journal article" date="2015" name="PLoS Genet.">
        <title>Genome Sequence and Transcriptome Analyses of Chrysochromulina tobin: Metabolic Tools for Enhanced Algal Fitness in the Prominent Order Prymnesiales (Haptophyceae).</title>
        <authorList>
            <person name="Hovde B.T."/>
            <person name="Deodato C.R."/>
            <person name="Hunsperger H.M."/>
            <person name="Ryken S.A."/>
            <person name="Yost W."/>
            <person name="Jha R.K."/>
            <person name="Patterson J."/>
            <person name="Monnat R.J. Jr."/>
            <person name="Barlow S.B."/>
            <person name="Starkenburg S.R."/>
            <person name="Cattolico R.A."/>
        </authorList>
    </citation>
    <scope>NUCLEOTIDE SEQUENCE</scope>
    <source>
        <strain evidence="6">CCMP291</strain>
    </source>
</reference>
<dbReference type="GO" id="GO:0042393">
    <property type="term" value="F:histone binding"/>
    <property type="evidence" value="ECO:0007669"/>
    <property type="project" value="TreeGrafter"/>
</dbReference>
<name>A0A0M0JUB3_9EUKA</name>
<dbReference type="Gene3D" id="3.40.50.300">
    <property type="entry name" value="P-loop containing nucleotide triphosphate hydrolases"/>
    <property type="match status" value="1"/>
</dbReference>
<keyword evidence="6" id="KW-1185">Reference proteome</keyword>
<comment type="similarity">
    <text evidence="1">Belongs to the SBNO family.</text>
</comment>
<comment type="caution">
    <text evidence="5">The sequence shown here is derived from an EMBL/GenBank/DDBJ whole genome shotgun (WGS) entry which is preliminary data.</text>
</comment>
<dbReference type="GO" id="GO:0004386">
    <property type="term" value="F:helicase activity"/>
    <property type="evidence" value="ECO:0007669"/>
    <property type="project" value="UniProtKB-KW"/>
</dbReference>
<dbReference type="InterPro" id="IPR027417">
    <property type="entry name" value="P-loop_NTPase"/>
</dbReference>
<keyword evidence="5" id="KW-0808">Transferase</keyword>
<dbReference type="PANTHER" id="PTHR12706">
    <property type="entry name" value="STRAWBERRY NOTCH-RELATED"/>
    <property type="match status" value="1"/>
</dbReference>
<dbReference type="GO" id="GO:0006355">
    <property type="term" value="P:regulation of DNA-templated transcription"/>
    <property type="evidence" value="ECO:0007669"/>
    <property type="project" value="InterPro"/>
</dbReference>
<feature type="domain" description="Strawberry notch AAA" evidence="4">
    <location>
        <begin position="171"/>
        <end position="496"/>
    </location>
</feature>
<proteinExistence type="inferred from homology"/>
<keyword evidence="5" id="KW-0489">Methyltransferase</keyword>
<evidence type="ECO:0000256" key="2">
    <source>
        <dbReference type="SAM" id="MobiDB-lite"/>
    </source>
</evidence>
<dbReference type="GO" id="GO:0032259">
    <property type="term" value="P:methylation"/>
    <property type="evidence" value="ECO:0007669"/>
    <property type="project" value="UniProtKB-KW"/>
</dbReference>
<feature type="region of interest" description="Disordered" evidence="2">
    <location>
        <begin position="98"/>
        <end position="131"/>
    </location>
</feature>
<dbReference type="PANTHER" id="PTHR12706:SF30">
    <property type="entry name" value="PROTEIN STRAWBERRY NOTCH-RELATED"/>
    <property type="match status" value="1"/>
</dbReference>
<keyword evidence="5" id="KW-0378">Hydrolase</keyword>
<sequence>MQVGTKRPRPEVQDELAKIVTAITSQMSRGVVDGHLVLLSQRAVTLYSQILSELSPTTAEFKAVSGELIKAQRLQQHLAHALQVQVHTAQSIVSERGELDRRQASAPSFANSARAASVSEQQRLEEEDGVVPDKDGADLLEQEAVAAVQGNEKKEHVFAHYVPRKISLGRHHKDAIVESSAMAAVDPPDVHYTPELPASLLRGVRGHADAARGWDRHEEGALSSAQLETVVYAGQRHASFNGDGTRCGFFLGDGTGVGKGRQIAAVILDNLGHGRHRHIWCSVSTTLLHDARRDFDDLGRSKVPLQALHKLTYGEPPPDDGVMFCTYQSLIAKNKDGESRLDQLVAWAAAGTGVDDPNDGRLFDGVLVFDEAHRAKNLQPSSDGRGKGSKTADAVLELQRRLPHARVLYVSATAAADVKDLGYMSRLGLWGANTPFRDFEAFAGAIGRAGVGAMELVAMDMKARGLFVARMLSFSGCSFEKRTCALSLAERALYDQATRWWEELLKGFEVCIQLTGCESSGKSFWGAHQAFFKQLLNSLKCRFAIEEAEAALARGECVVIGLLSTGEAKANEAIEREVKAGREIETEVSTPHEIARDLLERHLPVVKGFERISQAEEIRDALMRSLEEIKMPGNALDLLVSHFGVDDVAELTGRKTRIVTTRDGRTEVQSRAPRGVTHEQLNLQEKTAFLEGKRRVAIISEAASCGISLHADARFANTKRRLHITLELAWSAEKMLQQFGRTHRSNQVCAPHYVLLVTDVGGEQRFASSVARKLETLGAMTRGDRRGGHGAAADLVSHNLDTSHGHAALALMLDAVSEHSERDQLWERALRLLKCHRDGVPTLLGLCVVAVSQEYVSAAVGATDGASQQAGSGATKAALDKATNARARAAKIEAGILQRLPQGLIVYIQKLHEWARPRIQAQSAASRQRPTERSTYGACPKTPHAHGLSWVEAGDALRRMKLLPVTDADRHNINKFLNRLLGLPVATQNSLFSFFSAIFRWVVVSALAQGHADTSVAVIEGESVNISGEPEIIFRDPTSSATSLIHAMHVDTGLSWTSACEHLHSALTNPLTKPTQLGGTTGFWRQARSNRIVLAVELPATHTDRRHRVHRVLRPTLHTSAKAQYVPAAKLRQSYVCVRDATEAEHAWTEVYQQEEALRRQELWLLCGAILPIWTPLVAALQRESRGRELAFSVKKCTVGEVPLIGVALTKENVVALREYLASQEGGRAEDIAQAAKSRAEERRRSNARPRAEARPRLDDPEAAAPEVEEESSEDEEEEETALTFGSAAPAEAGDGTAPEDLLSMLI</sequence>
<evidence type="ECO:0000259" key="4">
    <source>
        <dbReference type="Pfam" id="PF13872"/>
    </source>
</evidence>
<evidence type="ECO:0000256" key="1">
    <source>
        <dbReference type="ARBA" id="ARBA00006992"/>
    </source>
</evidence>
<dbReference type="InterPro" id="IPR026741">
    <property type="entry name" value="SNO"/>
</dbReference>
<evidence type="ECO:0000259" key="3">
    <source>
        <dbReference type="Pfam" id="PF13871"/>
    </source>
</evidence>
<dbReference type="GO" id="GO:0005634">
    <property type="term" value="C:nucleus"/>
    <property type="evidence" value="ECO:0007669"/>
    <property type="project" value="TreeGrafter"/>
</dbReference>
<evidence type="ECO:0000313" key="5">
    <source>
        <dbReference type="EMBL" id="KOO30144.1"/>
    </source>
</evidence>
<organism evidence="5 6">
    <name type="scientific">Chrysochromulina tobinii</name>
    <dbReference type="NCBI Taxonomy" id="1460289"/>
    <lineage>
        <taxon>Eukaryota</taxon>
        <taxon>Haptista</taxon>
        <taxon>Haptophyta</taxon>
        <taxon>Prymnesiophyceae</taxon>
        <taxon>Prymnesiales</taxon>
        <taxon>Chrysochromulinaceae</taxon>
        <taxon>Chrysochromulina</taxon>
    </lineage>
</organism>
<keyword evidence="5" id="KW-0547">Nucleotide-binding</keyword>
<accession>A0A0M0JUB3</accession>
<dbReference type="InterPro" id="IPR026937">
    <property type="entry name" value="SBNO_Helicase_C_dom"/>
</dbReference>